<protein>
    <submittedName>
        <fullName evidence="7">Uncharacterized protein</fullName>
    </submittedName>
</protein>
<reference evidence="7" key="2">
    <citation type="journal article" date="2022" name="Hortic Res">
        <title>The genome of Dioscorea zingiberensis sheds light on the biosynthesis, origin and evolution of the medicinally important diosgenin saponins.</title>
        <authorList>
            <person name="Li Y."/>
            <person name="Tan C."/>
            <person name="Li Z."/>
            <person name="Guo J."/>
            <person name="Li S."/>
            <person name="Chen X."/>
            <person name="Wang C."/>
            <person name="Dai X."/>
            <person name="Yang H."/>
            <person name="Song W."/>
            <person name="Hou L."/>
            <person name="Xu J."/>
            <person name="Tong Z."/>
            <person name="Xu A."/>
            <person name="Yuan X."/>
            <person name="Wang W."/>
            <person name="Yang Q."/>
            <person name="Chen L."/>
            <person name="Sun Z."/>
            <person name="Wang K."/>
            <person name="Pan B."/>
            <person name="Chen J."/>
            <person name="Bao Y."/>
            <person name="Liu F."/>
            <person name="Qi X."/>
            <person name="Gang D.R."/>
            <person name="Wen J."/>
            <person name="Li J."/>
        </authorList>
    </citation>
    <scope>NUCLEOTIDE SEQUENCE</scope>
    <source>
        <strain evidence="7">Dzin_1.0</strain>
    </source>
</reference>
<dbReference type="OrthoDB" id="959867at2759"/>
<keyword evidence="3 6" id="KW-0812">Transmembrane</keyword>
<proteinExistence type="inferred from homology"/>
<gene>
    <name evidence="7" type="ORF">J5N97_022328</name>
</gene>
<comment type="caution">
    <text evidence="7">The sequence shown here is derived from an EMBL/GenBank/DDBJ whole genome shotgun (WGS) entry which is preliminary data.</text>
</comment>
<dbReference type="EMBL" id="JAGGNH010000006">
    <property type="protein sequence ID" value="KAJ0969451.1"/>
    <property type="molecule type" value="Genomic_DNA"/>
</dbReference>
<dbReference type="AlphaFoldDB" id="A0A9D5HAG6"/>
<dbReference type="PANTHER" id="PTHR31621:SF37">
    <property type="entry name" value="OS01G0882400 PROTEIN"/>
    <property type="match status" value="1"/>
</dbReference>
<feature type="transmembrane region" description="Helical" evidence="6">
    <location>
        <begin position="210"/>
        <end position="229"/>
    </location>
</feature>
<accession>A0A9D5HAG6</accession>
<feature type="transmembrane region" description="Helical" evidence="6">
    <location>
        <begin position="178"/>
        <end position="203"/>
    </location>
</feature>
<dbReference type="Proteomes" id="UP001085076">
    <property type="component" value="Miscellaneous, Linkage group lg06"/>
</dbReference>
<dbReference type="PANTHER" id="PTHR31621">
    <property type="entry name" value="PROTEIN DMP3"/>
    <property type="match status" value="1"/>
</dbReference>
<dbReference type="Pfam" id="PF05078">
    <property type="entry name" value="DUF679"/>
    <property type="match status" value="1"/>
</dbReference>
<keyword evidence="5 6" id="KW-0472">Membrane</keyword>
<evidence type="ECO:0000256" key="1">
    <source>
        <dbReference type="ARBA" id="ARBA00004141"/>
    </source>
</evidence>
<reference evidence="7" key="1">
    <citation type="submission" date="2021-03" db="EMBL/GenBank/DDBJ databases">
        <authorList>
            <person name="Li Z."/>
            <person name="Yang C."/>
        </authorList>
    </citation>
    <scope>NUCLEOTIDE SEQUENCE</scope>
    <source>
        <strain evidence="7">Dzin_1.0</strain>
        <tissue evidence="7">Leaf</tissue>
    </source>
</reference>
<evidence type="ECO:0000256" key="5">
    <source>
        <dbReference type="ARBA" id="ARBA00023136"/>
    </source>
</evidence>
<dbReference type="GO" id="GO:0010256">
    <property type="term" value="P:endomembrane system organization"/>
    <property type="evidence" value="ECO:0007669"/>
    <property type="project" value="TreeGrafter"/>
</dbReference>
<dbReference type="GO" id="GO:0005737">
    <property type="term" value="C:cytoplasm"/>
    <property type="evidence" value="ECO:0007669"/>
    <property type="project" value="UniProtKB-ARBA"/>
</dbReference>
<feature type="transmembrane region" description="Helical" evidence="6">
    <location>
        <begin position="116"/>
        <end position="134"/>
    </location>
</feature>
<evidence type="ECO:0000256" key="2">
    <source>
        <dbReference type="ARBA" id="ARBA00008707"/>
    </source>
</evidence>
<dbReference type="InterPro" id="IPR007770">
    <property type="entry name" value="DMP"/>
</dbReference>
<feature type="transmembrane region" description="Helical" evidence="6">
    <location>
        <begin position="85"/>
        <end position="104"/>
    </location>
</feature>
<keyword evidence="4 6" id="KW-1133">Transmembrane helix</keyword>
<comment type="subcellular location">
    <subcellularLocation>
        <location evidence="1">Membrane</location>
        <topology evidence="1">Multi-pass membrane protein</topology>
    </subcellularLocation>
</comment>
<keyword evidence="8" id="KW-1185">Reference proteome</keyword>
<evidence type="ECO:0000313" key="7">
    <source>
        <dbReference type="EMBL" id="KAJ0969451.1"/>
    </source>
</evidence>
<name>A0A9D5HAG6_9LILI</name>
<sequence>MRYMQWEHPCKRTTHIFSESRQKDGIFAPRKQQVCKPNVPLHTSYANAMFQNKSQEDAGETRDDGADESQLIYMLNMILSGTARLNILLPSATILSFTIFAPLLTNDGHCDNLNRWLMAAFIALSAASCVFLTFTDSFRTTSGRLYYGVATFSGIWTFNSRRKTPPEPSLYKVRWSDVFHAMLSLVAFLTFAASHFDVVLCYYPAMPRKVTNTVPLVVGFIISVLFVLFPSRRRGIGYPFLLRRDAAFVR</sequence>
<evidence type="ECO:0000256" key="3">
    <source>
        <dbReference type="ARBA" id="ARBA00022692"/>
    </source>
</evidence>
<comment type="similarity">
    <text evidence="2">Belongs to the plant DMP1 protein family.</text>
</comment>
<evidence type="ECO:0000256" key="6">
    <source>
        <dbReference type="SAM" id="Phobius"/>
    </source>
</evidence>
<evidence type="ECO:0000256" key="4">
    <source>
        <dbReference type="ARBA" id="ARBA00022989"/>
    </source>
</evidence>
<organism evidence="7 8">
    <name type="scientific">Dioscorea zingiberensis</name>
    <dbReference type="NCBI Taxonomy" id="325984"/>
    <lineage>
        <taxon>Eukaryota</taxon>
        <taxon>Viridiplantae</taxon>
        <taxon>Streptophyta</taxon>
        <taxon>Embryophyta</taxon>
        <taxon>Tracheophyta</taxon>
        <taxon>Spermatophyta</taxon>
        <taxon>Magnoliopsida</taxon>
        <taxon>Liliopsida</taxon>
        <taxon>Dioscoreales</taxon>
        <taxon>Dioscoreaceae</taxon>
        <taxon>Dioscorea</taxon>
    </lineage>
</organism>
<evidence type="ECO:0000313" key="8">
    <source>
        <dbReference type="Proteomes" id="UP001085076"/>
    </source>
</evidence>
<dbReference type="GO" id="GO:0016020">
    <property type="term" value="C:membrane"/>
    <property type="evidence" value="ECO:0007669"/>
    <property type="project" value="UniProtKB-SubCell"/>
</dbReference>